<feature type="compositionally biased region" description="Basic and acidic residues" evidence="1">
    <location>
        <begin position="198"/>
        <end position="215"/>
    </location>
</feature>
<organism evidence="2 3">
    <name type="scientific">Clonostachys chloroleuca</name>
    <dbReference type="NCBI Taxonomy" id="1926264"/>
    <lineage>
        <taxon>Eukaryota</taxon>
        <taxon>Fungi</taxon>
        <taxon>Dikarya</taxon>
        <taxon>Ascomycota</taxon>
        <taxon>Pezizomycotina</taxon>
        <taxon>Sordariomycetes</taxon>
        <taxon>Hypocreomycetidae</taxon>
        <taxon>Hypocreales</taxon>
        <taxon>Bionectriaceae</taxon>
        <taxon>Clonostachys</taxon>
    </lineage>
</organism>
<feature type="compositionally biased region" description="Basic and acidic residues" evidence="1">
    <location>
        <begin position="22"/>
        <end position="31"/>
    </location>
</feature>
<sequence length="255" mass="27210">MGDSLGSPSELHSEEVPTSDGDCLHDKRESRSAAQGIGSGESRTELAMTLFICSFHSPRQKNRGRGESDAAIEDGPEEVAVVLGLHSLNVVISKQITSIPKTRLLSLCDCRAAAPGLGIVLGSGVRDWGKDDGASISEPFPVRPVNASTAKHSSWRPTASYPEIPWGPVKAGLFANEATHGGFAFHARRTLIHRGKKGLSDRRQENRTTSQDKLRPNRSMESMVGGPMNADGNRGPDLLTGRETDRGASGGKYGV</sequence>
<evidence type="ECO:0000313" key="3">
    <source>
        <dbReference type="Proteomes" id="UP001160390"/>
    </source>
</evidence>
<feature type="region of interest" description="Disordered" evidence="1">
    <location>
        <begin position="1"/>
        <end position="41"/>
    </location>
</feature>
<dbReference type="Proteomes" id="UP001160390">
    <property type="component" value="Unassembled WGS sequence"/>
</dbReference>
<name>A0AA35LXK8_9HYPO</name>
<proteinExistence type="predicted"/>
<keyword evidence="3" id="KW-1185">Reference proteome</keyword>
<dbReference type="AlphaFoldDB" id="A0AA35LXK8"/>
<protein>
    <submittedName>
        <fullName evidence="2">Uncharacterized protein</fullName>
    </submittedName>
</protein>
<gene>
    <name evidence="2" type="ORF">CCHLO57077_00005016</name>
</gene>
<evidence type="ECO:0000313" key="2">
    <source>
        <dbReference type="EMBL" id="CAI6084831.1"/>
    </source>
</evidence>
<accession>A0AA35LXK8</accession>
<dbReference type="EMBL" id="CABFNP030000754">
    <property type="protein sequence ID" value="CAI6084831.1"/>
    <property type="molecule type" value="Genomic_DNA"/>
</dbReference>
<comment type="caution">
    <text evidence="2">The sequence shown here is derived from an EMBL/GenBank/DDBJ whole genome shotgun (WGS) entry which is preliminary data.</text>
</comment>
<reference evidence="2" key="1">
    <citation type="submission" date="2023-01" db="EMBL/GenBank/DDBJ databases">
        <authorList>
            <person name="Piombo E."/>
        </authorList>
    </citation>
    <scope>NUCLEOTIDE SEQUENCE</scope>
</reference>
<feature type="region of interest" description="Disordered" evidence="1">
    <location>
        <begin position="194"/>
        <end position="255"/>
    </location>
</feature>
<evidence type="ECO:0000256" key="1">
    <source>
        <dbReference type="SAM" id="MobiDB-lite"/>
    </source>
</evidence>